<sequence>MARRLRPVELDFSDTAPVRLSFTAQLTAGPEAVYVALAEDVENWPRWFTAVTSATPTGGGRGRDMRLKGGGFFSETIMAAHAPQRYAYRMDTTNAPGMRAMLEDWRLTPTASGGTGVRWTMAADGTAALRLAMRLARPAVGRAFRDAMRNLDHRLAPARAPSRGAE</sequence>
<name>A0A8T4IMY5_9ACTN</name>
<dbReference type="SUPFAM" id="SSF55961">
    <property type="entry name" value="Bet v1-like"/>
    <property type="match status" value="1"/>
</dbReference>
<accession>A0A8T4IMY5</accession>
<reference evidence="1" key="1">
    <citation type="submission" date="2021-04" db="EMBL/GenBank/DDBJ databases">
        <title>Sequencing of actinobacteria type strains.</title>
        <authorList>
            <person name="Nguyen G.-S."/>
            <person name="Wentzel A."/>
        </authorList>
    </citation>
    <scope>NUCLEOTIDE SEQUENCE</scope>
    <source>
        <strain evidence="1">DSM 42095</strain>
    </source>
</reference>
<comment type="caution">
    <text evidence="1">The sequence shown here is derived from an EMBL/GenBank/DDBJ whole genome shotgun (WGS) entry which is preliminary data.</text>
</comment>
<keyword evidence="2" id="KW-1185">Reference proteome</keyword>
<dbReference type="InterPro" id="IPR019587">
    <property type="entry name" value="Polyketide_cyclase/dehydratase"/>
</dbReference>
<dbReference type="Proteomes" id="UP000675554">
    <property type="component" value="Unassembled WGS sequence"/>
</dbReference>
<evidence type="ECO:0000313" key="1">
    <source>
        <dbReference type="EMBL" id="MBR7673636.1"/>
    </source>
</evidence>
<dbReference type="InterPro" id="IPR023393">
    <property type="entry name" value="START-like_dom_sf"/>
</dbReference>
<dbReference type="EMBL" id="JAGSMN010000231">
    <property type="protein sequence ID" value="MBR7673636.1"/>
    <property type="molecule type" value="Genomic_DNA"/>
</dbReference>
<dbReference type="Gene3D" id="3.30.530.20">
    <property type="match status" value="1"/>
</dbReference>
<proteinExistence type="predicted"/>
<dbReference type="Pfam" id="PF10604">
    <property type="entry name" value="Polyketide_cyc2"/>
    <property type="match status" value="1"/>
</dbReference>
<evidence type="ECO:0000313" key="2">
    <source>
        <dbReference type="Proteomes" id="UP000675554"/>
    </source>
</evidence>
<protein>
    <submittedName>
        <fullName evidence="1">SRPBCC family protein</fullName>
    </submittedName>
</protein>
<gene>
    <name evidence="1" type="ORF">KDA82_11515</name>
</gene>
<dbReference type="AlphaFoldDB" id="A0A8T4IMY5"/>
<organism evidence="1 2">
    <name type="scientific">Streptomyces daliensis</name>
    <dbReference type="NCBI Taxonomy" id="299421"/>
    <lineage>
        <taxon>Bacteria</taxon>
        <taxon>Bacillati</taxon>
        <taxon>Actinomycetota</taxon>
        <taxon>Actinomycetes</taxon>
        <taxon>Kitasatosporales</taxon>
        <taxon>Streptomycetaceae</taxon>
        <taxon>Streptomyces</taxon>
    </lineage>
</organism>
<dbReference type="CDD" id="cd07821">
    <property type="entry name" value="PYR_PYL_RCAR_like"/>
    <property type="match status" value="1"/>
</dbReference>